<dbReference type="EMBL" id="LSRX01000123">
    <property type="protein sequence ID" value="OLQ08159.1"/>
    <property type="molecule type" value="Genomic_DNA"/>
</dbReference>
<dbReference type="AlphaFoldDB" id="A0A1Q9EL45"/>
<evidence type="ECO:0000313" key="2">
    <source>
        <dbReference type="Proteomes" id="UP000186817"/>
    </source>
</evidence>
<comment type="caution">
    <text evidence="1">The sequence shown here is derived from an EMBL/GenBank/DDBJ whole genome shotgun (WGS) entry which is preliminary data.</text>
</comment>
<keyword evidence="2" id="KW-1185">Reference proteome</keyword>
<evidence type="ECO:0000313" key="1">
    <source>
        <dbReference type="EMBL" id="OLQ08159.1"/>
    </source>
</evidence>
<name>A0A1Q9EL45_SYMMI</name>
<organism evidence="1 2">
    <name type="scientific">Symbiodinium microadriaticum</name>
    <name type="common">Dinoflagellate</name>
    <name type="synonym">Zooxanthella microadriatica</name>
    <dbReference type="NCBI Taxonomy" id="2951"/>
    <lineage>
        <taxon>Eukaryota</taxon>
        <taxon>Sar</taxon>
        <taxon>Alveolata</taxon>
        <taxon>Dinophyceae</taxon>
        <taxon>Suessiales</taxon>
        <taxon>Symbiodiniaceae</taxon>
        <taxon>Symbiodinium</taxon>
    </lineage>
</organism>
<gene>
    <name evidence="1" type="ORF">AK812_SmicGene8347</name>
</gene>
<protein>
    <submittedName>
        <fullName evidence="1">Uncharacterized protein</fullName>
    </submittedName>
</protein>
<dbReference type="Proteomes" id="UP000186817">
    <property type="component" value="Unassembled WGS sequence"/>
</dbReference>
<dbReference type="OrthoDB" id="10049244at2759"/>
<accession>A0A1Q9EL45</accession>
<proteinExistence type="predicted"/>
<sequence>MHRFSPRAVQVKNPVTGQLSPFNVLGKSFADGSFTAEAKGGVLHILRGYFGMDLQQRARLLSEYNLLPSFFGRAMCQAHAAQEQYILKGQRMAWERAHEIRTMMLLEAAVARCLDRVEGRAAHMALCKEQPPPQEACEEEPDPFDDVAVTSEISRHISADSACFGPDEDGALESAGGMPLMVTQLPTVPESQIVAWVAGCPQEGCPPGQWIGLLLEAPASFQCIRIYQAEVGLVLGKYFASVA</sequence>
<reference evidence="1 2" key="1">
    <citation type="submission" date="2016-02" db="EMBL/GenBank/DDBJ databases">
        <title>Genome analysis of coral dinoflagellate symbionts highlights evolutionary adaptations to a symbiotic lifestyle.</title>
        <authorList>
            <person name="Aranda M."/>
            <person name="Li Y."/>
            <person name="Liew Y.J."/>
            <person name="Baumgarten S."/>
            <person name="Simakov O."/>
            <person name="Wilson M."/>
            <person name="Piel J."/>
            <person name="Ashoor H."/>
            <person name="Bougouffa S."/>
            <person name="Bajic V.B."/>
            <person name="Ryu T."/>
            <person name="Ravasi T."/>
            <person name="Bayer T."/>
            <person name="Micklem G."/>
            <person name="Kim H."/>
            <person name="Bhak J."/>
            <person name="Lajeunesse T.C."/>
            <person name="Voolstra C.R."/>
        </authorList>
    </citation>
    <scope>NUCLEOTIDE SEQUENCE [LARGE SCALE GENOMIC DNA]</scope>
    <source>
        <strain evidence="1 2">CCMP2467</strain>
    </source>
</reference>